<accession>A0A4Y6EFF7</accession>
<protein>
    <submittedName>
        <fullName evidence="1">Uncharacterized protein</fullName>
    </submittedName>
</protein>
<sequence length="89" mass="9730">MAGDVIVGPWPGSRRDDTGDGLSFRWLSQARNHPSATEERRATVLAAKARCRVCDVPFDPRAKPPAHGVCRECIRDAEANTTPDDPALF</sequence>
<dbReference type="KEGG" id="vg:77950907"/>
<dbReference type="EMBL" id="MK801723">
    <property type="protein sequence ID" value="QDF17440.1"/>
    <property type="molecule type" value="Genomic_DNA"/>
</dbReference>
<dbReference type="GeneID" id="77950907"/>
<gene>
    <name evidence="1" type="primary">22</name>
    <name evidence="1" type="ORF">SEA_COEUR_22</name>
</gene>
<dbReference type="RefSeq" id="YP_010674593.1">
    <property type="nucleotide sequence ID" value="NC_070994.1"/>
</dbReference>
<evidence type="ECO:0000313" key="1">
    <source>
        <dbReference type="EMBL" id="QDF17440.1"/>
    </source>
</evidence>
<name>A0A4Y6EFF7_9CAUD</name>
<proteinExistence type="predicted"/>
<keyword evidence="2" id="KW-1185">Reference proteome</keyword>
<dbReference type="Proteomes" id="UP000318668">
    <property type="component" value="Segment"/>
</dbReference>
<reference evidence="1 2" key="1">
    <citation type="submission" date="2019-04" db="EMBL/GenBank/DDBJ databases">
        <authorList>
            <person name="Alwine J.A."/>
            <person name="Grubb S.R."/>
            <person name="Haszto C.S."/>
            <person name="Molleti L.S."/>
            <person name="Simms M.O."/>
            <person name="Butela K.A."/>
            <person name="Garlena R.A."/>
            <person name="Russell D.A."/>
            <person name="Pope W.H."/>
            <person name="Jacobs-Sera D."/>
            <person name="Hatfull G.F."/>
        </authorList>
    </citation>
    <scope>NUCLEOTIDE SEQUENCE [LARGE SCALE GENOMIC DNA]</scope>
</reference>
<evidence type="ECO:0000313" key="2">
    <source>
        <dbReference type="Proteomes" id="UP000318668"/>
    </source>
</evidence>
<organism evidence="1 2">
    <name type="scientific">Gordonia phage Coeur</name>
    <dbReference type="NCBI Taxonomy" id="2571246"/>
    <lineage>
        <taxon>Viruses</taxon>
        <taxon>Duplodnaviria</taxon>
        <taxon>Heunggongvirae</taxon>
        <taxon>Uroviricota</taxon>
        <taxon>Caudoviricetes</taxon>
        <taxon>Coeurvirus</taxon>
        <taxon>Coeurvirus coeur</taxon>
    </lineage>
</organism>